<dbReference type="NCBIfam" id="TIGR01494">
    <property type="entry name" value="ATPase_P-type"/>
    <property type="match status" value="1"/>
</dbReference>
<evidence type="ECO:0000313" key="13">
    <source>
        <dbReference type="EMBL" id="SHG59822.1"/>
    </source>
</evidence>
<dbReference type="RefSeq" id="WP_072791479.1">
    <property type="nucleotide sequence ID" value="NZ_FQWM01000001.1"/>
</dbReference>
<comment type="subcellular location">
    <subcellularLocation>
        <location evidence="1">Cell membrane</location>
        <topology evidence="1">Multi-pass membrane protein</topology>
    </subcellularLocation>
</comment>
<dbReference type="InterPro" id="IPR018303">
    <property type="entry name" value="ATPase_P-typ_P_site"/>
</dbReference>
<dbReference type="SFLD" id="SFLDS00003">
    <property type="entry name" value="Haloacid_Dehalogenase"/>
    <property type="match status" value="1"/>
</dbReference>
<feature type="transmembrane region" description="Helical" evidence="11">
    <location>
        <begin position="714"/>
        <end position="733"/>
    </location>
</feature>
<name>A0A1M5L403_9RHOB</name>
<dbReference type="PANTHER" id="PTHR43520:SF8">
    <property type="entry name" value="P-TYPE CU(+) TRANSPORTER"/>
    <property type="match status" value="1"/>
</dbReference>
<feature type="transmembrane region" description="Helical" evidence="11">
    <location>
        <begin position="191"/>
        <end position="210"/>
    </location>
</feature>
<dbReference type="AlphaFoldDB" id="A0A1M5L403"/>
<dbReference type="GO" id="GO:0060003">
    <property type="term" value="P:copper ion export"/>
    <property type="evidence" value="ECO:0007669"/>
    <property type="project" value="UniProtKB-ARBA"/>
</dbReference>
<dbReference type="InterPro" id="IPR006121">
    <property type="entry name" value="HMA_dom"/>
</dbReference>
<evidence type="ECO:0000256" key="9">
    <source>
        <dbReference type="ARBA" id="ARBA00022989"/>
    </source>
</evidence>
<dbReference type="InterPro" id="IPR008250">
    <property type="entry name" value="ATPase_P-typ_transduc_dom_A_sf"/>
</dbReference>
<dbReference type="GO" id="GO:0005507">
    <property type="term" value="F:copper ion binding"/>
    <property type="evidence" value="ECO:0007669"/>
    <property type="project" value="TreeGrafter"/>
</dbReference>
<dbReference type="Gene3D" id="2.70.150.10">
    <property type="entry name" value="Calcium-transporting ATPase, cytoplasmic transduction domain A"/>
    <property type="match status" value="1"/>
</dbReference>
<evidence type="ECO:0000256" key="11">
    <source>
        <dbReference type="RuleBase" id="RU362081"/>
    </source>
</evidence>
<dbReference type="SUPFAM" id="SSF81665">
    <property type="entry name" value="Calcium ATPase, transmembrane domain M"/>
    <property type="match status" value="1"/>
</dbReference>
<dbReference type="PRINTS" id="PR00943">
    <property type="entry name" value="CUATPASE"/>
</dbReference>
<organism evidence="13 14">
    <name type="scientific">Cognatishimia maritima</name>
    <dbReference type="NCBI Taxonomy" id="870908"/>
    <lineage>
        <taxon>Bacteria</taxon>
        <taxon>Pseudomonadati</taxon>
        <taxon>Pseudomonadota</taxon>
        <taxon>Alphaproteobacteria</taxon>
        <taxon>Rhodobacterales</taxon>
        <taxon>Paracoccaceae</taxon>
        <taxon>Cognatishimia</taxon>
    </lineage>
</organism>
<dbReference type="Proteomes" id="UP000184211">
    <property type="component" value="Unassembled WGS sequence"/>
</dbReference>
<feature type="transmembrane region" description="Helical" evidence="11">
    <location>
        <begin position="163"/>
        <end position="185"/>
    </location>
</feature>
<keyword evidence="8" id="KW-1278">Translocase</keyword>
<dbReference type="Gene3D" id="3.40.1110.10">
    <property type="entry name" value="Calcium-transporting ATPase, cytoplasmic domain N"/>
    <property type="match status" value="1"/>
</dbReference>
<gene>
    <name evidence="13" type="ORF">SAMN04488044_1157</name>
</gene>
<dbReference type="Pfam" id="PF00122">
    <property type="entry name" value="E1-E2_ATPase"/>
    <property type="match status" value="1"/>
</dbReference>
<evidence type="ECO:0000256" key="6">
    <source>
        <dbReference type="ARBA" id="ARBA00022741"/>
    </source>
</evidence>
<sequence>MATDTLTLEIEGMTCAGCASRVEKALAKVPGTDSAYVNFAIGKAYLTGATIPEADAISAVKSAGYSAHLPDKSGSQTVQQKPAHAARNRALLAIALALPVFLMEMGGHLVPAFHHWQVMTFGQMPVWAVQFILTTLVLFGPGIRFFRTGLPLLFKGQPNMDTLVALGSLAAWAYSSLVLFMPALFPEGARNVYFEAAAVIVALILLGRWLEDRARAQAGSAIELLLGQMPDTATILQKGEQREVPVAALAVGDIVILKPGERAPVDGEIVEGSSDIDESMLTGEPLPVAKTIGDRVSGGTTNGSGALNIRATDIGENTLLARIVNTVEQAQATRLPIQSMADRVVSIFVPIVIAIALATFAAWYVLGPEPTLTHALIAAVSVLIIACPCAMGLATPTSIMVGSGRGAELGVLFARGDALQRLAEVDVVAFDKTGTLTLGKPEIANIATHPDTTRENVLQLAAAVESGSEHPIAKAFLRGAEGLTLPKATNVKAQVGHGLSAEVDGKTVYLGSIGFAEDLKLDLAPFADALNTAAEKGQTPVFLAVEDAVQAVFALADQIKPEAKAMIRTLQDNGVRTALISGDRDEAARHIATQLGIDEAFGRVLPAEKSAKIKVLQDKFGTVAFLGDGMNDAPALAQADVGIAMGDGTDIAIESADVVLMSGDLSLLLKARALSKATLKNIRENLFWAFGYNVLLIPVAAGLFYPWLGWQLSPMLGAGAMALSSIFVVMNALRLRGFGTSQSQQGASA</sequence>
<keyword evidence="6 11" id="KW-0547">Nucleotide-binding</keyword>
<evidence type="ECO:0000256" key="8">
    <source>
        <dbReference type="ARBA" id="ARBA00022967"/>
    </source>
</evidence>
<dbReference type="GO" id="GO:0043682">
    <property type="term" value="F:P-type divalent copper transporter activity"/>
    <property type="evidence" value="ECO:0007669"/>
    <property type="project" value="TreeGrafter"/>
</dbReference>
<dbReference type="InterPro" id="IPR059000">
    <property type="entry name" value="ATPase_P-type_domA"/>
</dbReference>
<evidence type="ECO:0000259" key="12">
    <source>
        <dbReference type="PROSITE" id="PS50846"/>
    </source>
</evidence>
<dbReference type="Gene3D" id="3.30.70.100">
    <property type="match status" value="1"/>
</dbReference>
<dbReference type="InterPro" id="IPR036412">
    <property type="entry name" value="HAD-like_sf"/>
</dbReference>
<accession>A0A1M5L403</accession>
<dbReference type="PROSITE" id="PS01229">
    <property type="entry name" value="COF_2"/>
    <property type="match status" value="1"/>
</dbReference>
<dbReference type="InterPro" id="IPR001757">
    <property type="entry name" value="P_typ_ATPase"/>
</dbReference>
<dbReference type="PROSITE" id="PS01047">
    <property type="entry name" value="HMA_1"/>
    <property type="match status" value="1"/>
</dbReference>
<dbReference type="FunFam" id="2.70.150.10:FF:000020">
    <property type="entry name" value="Copper-exporting P-type ATPase A"/>
    <property type="match status" value="1"/>
</dbReference>
<dbReference type="InterPro" id="IPR023214">
    <property type="entry name" value="HAD_sf"/>
</dbReference>
<dbReference type="SFLD" id="SFLDF00027">
    <property type="entry name" value="p-type_atpase"/>
    <property type="match status" value="1"/>
</dbReference>
<dbReference type="SFLD" id="SFLDG00002">
    <property type="entry name" value="C1.7:_P-type_atpase_like"/>
    <property type="match status" value="1"/>
</dbReference>
<evidence type="ECO:0000256" key="4">
    <source>
        <dbReference type="ARBA" id="ARBA00022692"/>
    </source>
</evidence>
<dbReference type="InterPro" id="IPR023298">
    <property type="entry name" value="ATPase_P-typ_TM_dom_sf"/>
</dbReference>
<dbReference type="CDD" id="cd02094">
    <property type="entry name" value="P-type_ATPase_Cu-like"/>
    <property type="match status" value="1"/>
</dbReference>
<comment type="similarity">
    <text evidence="2 11">Belongs to the cation transport ATPase (P-type) (TC 3.A.3) family. Type IB subfamily.</text>
</comment>
<feature type="transmembrane region" description="Helical" evidence="11">
    <location>
        <begin position="686"/>
        <end position="708"/>
    </location>
</feature>
<dbReference type="STRING" id="870908.SAMN04488044_1157"/>
<evidence type="ECO:0000256" key="7">
    <source>
        <dbReference type="ARBA" id="ARBA00022840"/>
    </source>
</evidence>
<dbReference type="InterPro" id="IPR036163">
    <property type="entry name" value="HMA_dom_sf"/>
</dbReference>
<dbReference type="GO" id="GO:0005524">
    <property type="term" value="F:ATP binding"/>
    <property type="evidence" value="ECO:0007669"/>
    <property type="project" value="UniProtKB-UniRule"/>
</dbReference>
<dbReference type="InterPro" id="IPR027256">
    <property type="entry name" value="P-typ_ATPase_IB"/>
</dbReference>
<feature type="transmembrane region" description="Helical" evidence="11">
    <location>
        <begin position="372"/>
        <end position="395"/>
    </location>
</feature>
<keyword evidence="10 11" id="KW-0472">Membrane</keyword>
<dbReference type="PROSITE" id="PS50846">
    <property type="entry name" value="HMA_2"/>
    <property type="match status" value="1"/>
</dbReference>
<dbReference type="PRINTS" id="PR00119">
    <property type="entry name" value="CATATPASE"/>
</dbReference>
<dbReference type="NCBIfam" id="TIGR01525">
    <property type="entry name" value="ATPase-IB_hvy"/>
    <property type="match status" value="1"/>
</dbReference>
<dbReference type="Pfam" id="PF00403">
    <property type="entry name" value="HMA"/>
    <property type="match status" value="1"/>
</dbReference>
<dbReference type="Pfam" id="PF00702">
    <property type="entry name" value="Hydrolase"/>
    <property type="match status" value="1"/>
</dbReference>
<dbReference type="GO" id="GO:0016887">
    <property type="term" value="F:ATP hydrolysis activity"/>
    <property type="evidence" value="ECO:0007669"/>
    <property type="project" value="InterPro"/>
</dbReference>
<feature type="transmembrane region" description="Helical" evidence="11">
    <location>
        <begin position="90"/>
        <end position="113"/>
    </location>
</feature>
<evidence type="ECO:0000313" key="14">
    <source>
        <dbReference type="Proteomes" id="UP000184211"/>
    </source>
</evidence>
<dbReference type="PANTHER" id="PTHR43520">
    <property type="entry name" value="ATP7, ISOFORM B"/>
    <property type="match status" value="1"/>
</dbReference>
<keyword evidence="3 11" id="KW-1003">Cell membrane</keyword>
<dbReference type="InterPro" id="IPR017969">
    <property type="entry name" value="Heavy-metal-associated_CS"/>
</dbReference>
<evidence type="ECO:0000256" key="2">
    <source>
        <dbReference type="ARBA" id="ARBA00006024"/>
    </source>
</evidence>
<dbReference type="InterPro" id="IPR023299">
    <property type="entry name" value="ATPase_P-typ_cyto_dom_N"/>
</dbReference>
<feature type="domain" description="HMA" evidence="12">
    <location>
        <begin position="4"/>
        <end position="68"/>
    </location>
</feature>
<keyword evidence="7 11" id="KW-0067">ATP-binding</keyword>
<evidence type="ECO:0000256" key="10">
    <source>
        <dbReference type="ARBA" id="ARBA00023136"/>
    </source>
</evidence>
<dbReference type="CDD" id="cd00371">
    <property type="entry name" value="HMA"/>
    <property type="match status" value="1"/>
</dbReference>
<keyword evidence="9 11" id="KW-1133">Transmembrane helix</keyword>
<dbReference type="PROSITE" id="PS00154">
    <property type="entry name" value="ATPASE_E1_E2"/>
    <property type="match status" value="1"/>
</dbReference>
<feature type="transmembrane region" description="Helical" evidence="11">
    <location>
        <begin position="125"/>
        <end position="143"/>
    </location>
</feature>
<proteinExistence type="inferred from homology"/>
<evidence type="ECO:0000256" key="5">
    <source>
        <dbReference type="ARBA" id="ARBA00022723"/>
    </source>
</evidence>
<evidence type="ECO:0000256" key="3">
    <source>
        <dbReference type="ARBA" id="ARBA00022475"/>
    </source>
</evidence>
<dbReference type="InterPro" id="IPR044492">
    <property type="entry name" value="P_typ_ATPase_HD_dom"/>
</dbReference>
<reference evidence="14" key="1">
    <citation type="submission" date="2016-11" db="EMBL/GenBank/DDBJ databases">
        <authorList>
            <person name="Varghese N."/>
            <person name="Submissions S."/>
        </authorList>
    </citation>
    <scope>NUCLEOTIDE SEQUENCE [LARGE SCALE GENOMIC DNA]</scope>
    <source>
        <strain evidence="14">DSM 28223</strain>
    </source>
</reference>
<protein>
    <submittedName>
        <fullName evidence="13">Cu+-exporting ATPase</fullName>
    </submittedName>
</protein>
<keyword evidence="5 11" id="KW-0479">Metal-binding</keyword>
<dbReference type="SUPFAM" id="SSF56784">
    <property type="entry name" value="HAD-like"/>
    <property type="match status" value="1"/>
</dbReference>
<feature type="transmembrane region" description="Helical" evidence="11">
    <location>
        <begin position="344"/>
        <end position="366"/>
    </location>
</feature>
<dbReference type="SUPFAM" id="SSF81653">
    <property type="entry name" value="Calcium ATPase, transduction domain A"/>
    <property type="match status" value="1"/>
</dbReference>
<keyword evidence="14" id="KW-1185">Reference proteome</keyword>
<dbReference type="Gene3D" id="3.40.50.1000">
    <property type="entry name" value="HAD superfamily/HAD-like"/>
    <property type="match status" value="1"/>
</dbReference>
<dbReference type="SUPFAM" id="SSF55008">
    <property type="entry name" value="HMA, heavy metal-associated domain"/>
    <property type="match status" value="1"/>
</dbReference>
<dbReference type="GO" id="GO:0055070">
    <property type="term" value="P:copper ion homeostasis"/>
    <property type="evidence" value="ECO:0007669"/>
    <property type="project" value="TreeGrafter"/>
</dbReference>
<dbReference type="NCBIfam" id="TIGR01511">
    <property type="entry name" value="ATPase-IB1_Cu"/>
    <property type="match status" value="1"/>
</dbReference>
<dbReference type="GO" id="GO:0005886">
    <property type="term" value="C:plasma membrane"/>
    <property type="evidence" value="ECO:0007669"/>
    <property type="project" value="UniProtKB-SubCell"/>
</dbReference>
<dbReference type="EMBL" id="FQWM01000001">
    <property type="protein sequence ID" value="SHG59822.1"/>
    <property type="molecule type" value="Genomic_DNA"/>
</dbReference>
<evidence type="ECO:0000256" key="1">
    <source>
        <dbReference type="ARBA" id="ARBA00004651"/>
    </source>
</evidence>
<dbReference type="OrthoDB" id="9807843at2"/>
<keyword evidence="4 11" id="KW-0812">Transmembrane</keyword>